<keyword evidence="2" id="KW-0472">Membrane</keyword>
<gene>
    <name evidence="3" type="ORF">ENW83_00090</name>
</gene>
<name>A0A7J3SJ32_9CREN</name>
<evidence type="ECO:0000256" key="2">
    <source>
        <dbReference type="SAM" id="Phobius"/>
    </source>
</evidence>
<dbReference type="EMBL" id="DTLS01000003">
    <property type="protein sequence ID" value="HGZ59600.1"/>
    <property type="molecule type" value="Genomic_DNA"/>
</dbReference>
<accession>A0A7J3SJ32</accession>
<sequence length="145" mass="16847">MKTSIDFTQLILDRLDKLEGKLDTKLESFFEQFNNRLNAIEDEVNGLKDQITYMRVQIFGNGGKGLQKRQEELEKIVEELCATNNKLKIKKWDAYKEWGAWIIRIVGIIIMSIVGSSVWCGFPSNHFNKTQQQLENPIKQGEILR</sequence>
<organism evidence="3">
    <name type="scientific">Fervidicoccus fontis</name>
    <dbReference type="NCBI Taxonomy" id="683846"/>
    <lineage>
        <taxon>Archaea</taxon>
        <taxon>Thermoproteota</taxon>
        <taxon>Thermoprotei</taxon>
        <taxon>Fervidicoccales</taxon>
        <taxon>Fervidicoccaceae</taxon>
        <taxon>Fervidicoccus</taxon>
    </lineage>
</organism>
<evidence type="ECO:0000313" key="3">
    <source>
        <dbReference type="EMBL" id="HGZ59600.1"/>
    </source>
</evidence>
<keyword evidence="1" id="KW-0175">Coiled coil</keyword>
<dbReference type="AlphaFoldDB" id="A0A7J3SJ32"/>
<protein>
    <submittedName>
        <fullName evidence="3">Uncharacterized protein</fullName>
    </submittedName>
</protein>
<proteinExistence type="predicted"/>
<feature type="coiled-coil region" evidence="1">
    <location>
        <begin position="30"/>
        <end position="90"/>
    </location>
</feature>
<keyword evidence="2" id="KW-0812">Transmembrane</keyword>
<reference evidence="3" key="1">
    <citation type="journal article" date="2020" name="mSystems">
        <title>Genome- and Community-Level Interaction Insights into Carbon Utilization and Element Cycling Functions of Hydrothermarchaeota in Hydrothermal Sediment.</title>
        <authorList>
            <person name="Zhou Z."/>
            <person name="Liu Y."/>
            <person name="Xu W."/>
            <person name="Pan J."/>
            <person name="Luo Z.H."/>
            <person name="Li M."/>
        </authorList>
    </citation>
    <scope>NUCLEOTIDE SEQUENCE [LARGE SCALE GENOMIC DNA]</scope>
    <source>
        <strain evidence="3">SpSt-885</strain>
    </source>
</reference>
<keyword evidence="2" id="KW-1133">Transmembrane helix</keyword>
<comment type="caution">
    <text evidence="3">The sequence shown here is derived from an EMBL/GenBank/DDBJ whole genome shotgun (WGS) entry which is preliminary data.</text>
</comment>
<evidence type="ECO:0000256" key="1">
    <source>
        <dbReference type="SAM" id="Coils"/>
    </source>
</evidence>
<feature type="transmembrane region" description="Helical" evidence="2">
    <location>
        <begin position="98"/>
        <end position="119"/>
    </location>
</feature>